<dbReference type="SUPFAM" id="SSF75304">
    <property type="entry name" value="Amidase signature (AS) enzymes"/>
    <property type="match status" value="1"/>
</dbReference>
<dbReference type="InterPro" id="IPR000120">
    <property type="entry name" value="Amidase"/>
</dbReference>
<dbReference type="InterPro" id="IPR036928">
    <property type="entry name" value="AS_sf"/>
</dbReference>
<dbReference type="Proteomes" id="UP000324705">
    <property type="component" value="Chromosome 3A"/>
</dbReference>
<name>A0A9R0VQT2_TRITD</name>
<accession>A0A9R0VQT2</accession>
<dbReference type="Pfam" id="PF01425">
    <property type="entry name" value="Amidase"/>
    <property type="match status" value="1"/>
</dbReference>
<keyword evidence="4" id="KW-1185">Reference proteome</keyword>
<dbReference type="PANTHER" id="PTHR11895">
    <property type="entry name" value="TRANSAMIDASE"/>
    <property type="match status" value="1"/>
</dbReference>
<feature type="signal peptide" evidence="1">
    <location>
        <begin position="1"/>
        <end position="33"/>
    </location>
</feature>
<evidence type="ECO:0000313" key="3">
    <source>
        <dbReference type="EMBL" id="VAH65526.1"/>
    </source>
</evidence>
<sequence>MRIPRGRRRPPPSLHLLLLFAALCFAALKTAAAAPRTGGTGEGGGGLASVTGSIMVPAKDISRKEPVGGVIALKESMKYFDADFFNDSKLREMENGAKEFNVPAFRENRRLVAIKDGGLHDPSVLVFQSSWSSKSKVKESETFDYPQASMIQRPSNDEDIAFMSIIELGELIRTKKITSRELIDVFLRRLKRYGAVLESVITYTEDLAYKQAKEADDLLEQGKYLGPLHGIPYGLKDIIAVPQYNTTWGSKTFKNQVIDMEAFVYKRLKSAGAVLVAKLVTGSLAYDDIWFGGRTRNPWNIEEFSTGSSAGPTASTSAGMVPFAIGSETAGSITYPAARCGVTALRPSFGTIARTGVMSLSESLDKLGPFCRSATDCAIVLDAIRGADAGDPSSREIALEDPFHVDITKFTVGYLDSAEMEVVKVLSAKGAKLVPFKLNYTVESVQSILNITMDVDMLAHFDNWQREGHDDEYEAQDQWPVELRRARLVPAVDYVQAQRARGRLIREVQESFTVDAFIGNVTDWELVCLGNLVGLPIVVVPTGFKSIEHPPKGNTRRRTTVTTGIYAPPDHDHIALALAMAYQSVTDHHKQRPPIDAN</sequence>
<feature type="chain" id="PRO_5040110265" description="Amidase domain-containing protein" evidence="1">
    <location>
        <begin position="34"/>
        <end position="598"/>
    </location>
</feature>
<dbReference type="InterPro" id="IPR023631">
    <property type="entry name" value="Amidase_dom"/>
</dbReference>
<protein>
    <recommendedName>
        <fullName evidence="2">Amidase domain-containing protein</fullName>
    </recommendedName>
</protein>
<evidence type="ECO:0000259" key="2">
    <source>
        <dbReference type="Pfam" id="PF01425"/>
    </source>
</evidence>
<dbReference type="Gene3D" id="3.90.1300.10">
    <property type="entry name" value="Amidase signature (AS) domain"/>
    <property type="match status" value="1"/>
</dbReference>
<dbReference type="GO" id="GO:0050567">
    <property type="term" value="F:glutaminyl-tRNA synthase (glutamine-hydrolyzing) activity"/>
    <property type="evidence" value="ECO:0007669"/>
    <property type="project" value="TreeGrafter"/>
</dbReference>
<evidence type="ECO:0000256" key="1">
    <source>
        <dbReference type="SAM" id="SignalP"/>
    </source>
</evidence>
<reference evidence="3 4" key="1">
    <citation type="submission" date="2017-09" db="EMBL/GenBank/DDBJ databases">
        <authorList>
            <consortium name="International Durum Wheat Genome Sequencing Consortium (IDWGSC)"/>
            <person name="Milanesi L."/>
        </authorList>
    </citation>
    <scope>NUCLEOTIDE SEQUENCE [LARGE SCALE GENOMIC DNA]</scope>
    <source>
        <strain evidence="4">cv. Svevo</strain>
    </source>
</reference>
<dbReference type="EMBL" id="LT934115">
    <property type="protein sequence ID" value="VAH65526.1"/>
    <property type="molecule type" value="Genomic_DNA"/>
</dbReference>
<organism evidence="3 4">
    <name type="scientific">Triticum turgidum subsp. durum</name>
    <name type="common">Durum wheat</name>
    <name type="synonym">Triticum durum</name>
    <dbReference type="NCBI Taxonomy" id="4567"/>
    <lineage>
        <taxon>Eukaryota</taxon>
        <taxon>Viridiplantae</taxon>
        <taxon>Streptophyta</taxon>
        <taxon>Embryophyta</taxon>
        <taxon>Tracheophyta</taxon>
        <taxon>Spermatophyta</taxon>
        <taxon>Magnoliopsida</taxon>
        <taxon>Liliopsida</taxon>
        <taxon>Poales</taxon>
        <taxon>Poaceae</taxon>
        <taxon>BOP clade</taxon>
        <taxon>Pooideae</taxon>
        <taxon>Triticodae</taxon>
        <taxon>Triticeae</taxon>
        <taxon>Triticinae</taxon>
        <taxon>Triticum</taxon>
    </lineage>
</organism>
<keyword evidence="1" id="KW-0732">Signal</keyword>
<evidence type="ECO:0000313" key="4">
    <source>
        <dbReference type="Proteomes" id="UP000324705"/>
    </source>
</evidence>
<feature type="domain" description="Amidase" evidence="2">
    <location>
        <begin position="181"/>
        <end position="513"/>
    </location>
</feature>
<gene>
    <name evidence="3" type="ORF">TRITD_3Av1G213370</name>
</gene>
<dbReference type="AlphaFoldDB" id="A0A9R0VQT2"/>
<dbReference type="Gramene" id="TRITD3Av1G213370.5">
    <property type="protein sequence ID" value="TRITD3Av1G213370.5"/>
    <property type="gene ID" value="TRITD3Av1G213370"/>
</dbReference>
<dbReference type="PANTHER" id="PTHR11895:SF73">
    <property type="entry name" value="AMIDASE FAMILY PROTEIN"/>
    <property type="match status" value="1"/>
</dbReference>
<proteinExistence type="predicted"/>